<accession>A0A8J4H3C4</accession>
<organism evidence="1 2">
    <name type="scientific">Xylanibacillus composti</name>
    <dbReference type="NCBI Taxonomy" id="1572762"/>
    <lineage>
        <taxon>Bacteria</taxon>
        <taxon>Bacillati</taxon>
        <taxon>Bacillota</taxon>
        <taxon>Bacilli</taxon>
        <taxon>Bacillales</taxon>
        <taxon>Paenibacillaceae</taxon>
        <taxon>Xylanibacillus</taxon>
    </lineage>
</organism>
<reference evidence="1" key="1">
    <citation type="submission" date="2021-04" db="EMBL/GenBank/DDBJ databases">
        <title>Draft genome sequence of Xylanibacillus composti strain K13.</title>
        <authorList>
            <person name="Uke A."/>
            <person name="Chhe C."/>
            <person name="Baramee S."/>
            <person name="Kosugi A."/>
        </authorList>
    </citation>
    <scope>NUCLEOTIDE SEQUENCE</scope>
    <source>
        <strain evidence="1">K13</strain>
    </source>
</reference>
<keyword evidence="2" id="KW-1185">Reference proteome</keyword>
<gene>
    <name evidence="1" type="ORF">XYCOK13_06570</name>
</gene>
<proteinExistence type="predicted"/>
<protein>
    <submittedName>
        <fullName evidence="1">Uncharacterized protein</fullName>
    </submittedName>
</protein>
<comment type="caution">
    <text evidence="1">The sequence shown here is derived from an EMBL/GenBank/DDBJ whole genome shotgun (WGS) entry which is preliminary data.</text>
</comment>
<dbReference type="Proteomes" id="UP000677918">
    <property type="component" value="Unassembled WGS sequence"/>
</dbReference>
<evidence type="ECO:0000313" key="2">
    <source>
        <dbReference type="Proteomes" id="UP000677918"/>
    </source>
</evidence>
<sequence>MEAVRGPAAKLADRAGTGSSGFVTGNMTIERDHSIGGSCGQLSCAECERALYGWGLAA</sequence>
<name>A0A8J4H3C4_9BACL</name>
<evidence type="ECO:0000313" key="1">
    <source>
        <dbReference type="EMBL" id="GIQ67833.1"/>
    </source>
</evidence>
<dbReference type="AlphaFoldDB" id="A0A8J4H3C4"/>
<dbReference type="EMBL" id="BOVK01000007">
    <property type="protein sequence ID" value="GIQ67833.1"/>
    <property type="molecule type" value="Genomic_DNA"/>
</dbReference>